<reference evidence="1" key="1">
    <citation type="submission" date="2022-01" db="EMBL/GenBank/DDBJ databases">
        <title>Paenibacillus spongiae sp. nov., isolated from marine sponge.</title>
        <authorList>
            <person name="Li Z."/>
            <person name="Zhang M."/>
        </authorList>
    </citation>
    <scope>NUCLEOTIDE SEQUENCE</scope>
    <source>
        <strain evidence="1">PHS-Z3</strain>
    </source>
</reference>
<dbReference type="EMBL" id="CP091430">
    <property type="protein sequence ID" value="UVI27483.1"/>
    <property type="molecule type" value="Genomic_DNA"/>
</dbReference>
<organism evidence="1 2">
    <name type="scientific">Paenibacillus spongiae</name>
    <dbReference type="NCBI Taxonomy" id="2909671"/>
    <lineage>
        <taxon>Bacteria</taxon>
        <taxon>Bacillati</taxon>
        <taxon>Bacillota</taxon>
        <taxon>Bacilli</taxon>
        <taxon>Bacillales</taxon>
        <taxon>Paenibacillaceae</taxon>
        <taxon>Paenibacillus</taxon>
    </lineage>
</organism>
<sequence length="86" mass="10177">MYIRWFEENLPNPPYYEDNNVIKAVTWFKDTPQSREMLIRLKPFFQLAEKYGAKLIRSVSAEPPGVIVYEDDYQIAVTRFFPSALI</sequence>
<dbReference type="Proteomes" id="UP001057877">
    <property type="component" value="Chromosome"/>
</dbReference>
<proteinExistence type="predicted"/>
<accession>A0ABY5S435</accession>
<dbReference type="RefSeq" id="WP_258383571.1">
    <property type="nucleotide sequence ID" value="NZ_CP091430.1"/>
</dbReference>
<evidence type="ECO:0000313" key="1">
    <source>
        <dbReference type="EMBL" id="UVI27483.1"/>
    </source>
</evidence>
<name>A0ABY5S435_9BACL</name>
<gene>
    <name evidence="1" type="ORF">L1F29_18610</name>
</gene>
<evidence type="ECO:0000313" key="2">
    <source>
        <dbReference type="Proteomes" id="UP001057877"/>
    </source>
</evidence>
<keyword evidence="2" id="KW-1185">Reference proteome</keyword>
<protein>
    <submittedName>
        <fullName evidence="1">Uncharacterized protein</fullName>
    </submittedName>
</protein>